<evidence type="ECO:0000259" key="3">
    <source>
        <dbReference type="Pfam" id="PF24237"/>
    </source>
</evidence>
<name>T1J6I1_STRMM</name>
<dbReference type="InterPro" id="IPR026678">
    <property type="entry name" value="INO80E"/>
</dbReference>
<feature type="region of interest" description="Disordered" evidence="2">
    <location>
        <begin position="177"/>
        <end position="222"/>
    </location>
</feature>
<keyword evidence="5" id="KW-1185">Reference proteome</keyword>
<feature type="region of interest" description="Disordered" evidence="2">
    <location>
        <begin position="109"/>
        <end position="131"/>
    </location>
</feature>
<organism evidence="4 5">
    <name type="scientific">Strigamia maritima</name>
    <name type="common">European centipede</name>
    <name type="synonym">Geophilus maritimus</name>
    <dbReference type="NCBI Taxonomy" id="126957"/>
    <lineage>
        <taxon>Eukaryota</taxon>
        <taxon>Metazoa</taxon>
        <taxon>Ecdysozoa</taxon>
        <taxon>Arthropoda</taxon>
        <taxon>Myriapoda</taxon>
        <taxon>Chilopoda</taxon>
        <taxon>Pleurostigmophora</taxon>
        <taxon>Geophilomorpha</taxon>
        <taxon>Linotaeniidae</taxon>
        <taxon>Strigamia</taxon>
    </lineage>
</organism>
<protein>
    <recommendedName>
        <fullName evidence="3">INO80 complex subunit E N-terminal domain-containing protein</fullName>
    </recommendedName>
</protein>
<evidence type="ECO:0000313" key="5">
    <source>
        <dbReference type="Proteomes" id="UP000014500"/>
    </source>
</evidence>
<dbReference type="InterPro" id="IPR056515">
    <property type="entry name" value="INO80E_N"/>
</dbReference>
<dbReference type="HOGENOM" id="CLU_094720_0_0_1"/>
<feature type="compositionally biased region" description="Polar residues" evidence="2">
    <location>
        <begin position="181"/>
        <end position="191"/>
    </location>
</feature>
<dbReference type="STRING" id="126957.T1J6I1"/>
<dbReference type="EnsemblMetazoa" id="SMAR009252-RA">
    <property type="protein sequence ID" value="SMAR009252-PA"/>
    <property type="gene ID" value="SMAR009252"/>
</dbReference>
<dbReference type="EMBL" id="JH431878">
    <property type="status" value="NOT_ANNOTATED_CDS"/>
    <property type="molecule type" value="Genomic_DNA"/>
</dbReference>
<sequence length="222" mass="24660">MPVSEESRSENQNYGQRYRNLKRKLKFLIYENECFQEELRKGQRKLLKVFLLDRLLQYERVEDSSSDSDATVSSDSEVDIHKLEGQPIKKKKPASFIDSLIIIPQSTSGEISTAKRKKPPSKLPKQVPGVKGANHVPAEAAIAVHGDGHMTSEEIERHLESRQSLLDLLPERAPLTVPTEMFSNDPSSLDSEANDVTGGDSSPSNIGDNFGDDDSLVIDLAD</sequence>
<dbReference type="GO" id="GO:0006338">
    <property type="term" value="P:chromatin remodeling"/>
    <property type="evidence" value="ECO:0007669"/>
    <property type="project" value="InterPro"/>
</dbReference>
<reference evidence="4" key="2">
    <citation type="submission" date="2015-02" db="UniProtKB">
        <authorList>
            <consortium name="EnsemblMetazoa"/>
        </authorList>
    </citation>
    <scope>IDENTIFICATION</scope>
</reference>
<dbReference type="PANTHER" id="PTHR21812">
    <property type="entry name" value="INO80 COMPLEX SUBUNIT E"/>
    <property type="match status" value="1"/>
</dbReference>
<dbReference type="AlphaFoldDB" id="T1J6I1"/>
<dbReference type="Proteomes" id="UP000014500">
    <property type="component" value="Unassembled WGS sequence"/>
</dbReference>
<accession>T1J6I1</accession>
<dbReference type="eggNOG" id="ENOG502RZ5F">
    <property type="taxonomic scope" value="Eukaryota"/>
</dbReference>
<reference evidence="5" key="1">
    <citation type="submission" date="2011-05" db="EMBL/GenBank/DDBJ databases">
        <authorList>
            <person name="Richards S.R."/>
            <person name="Qu J."/>
            <person name="Jiang H."/>
            <person name="Jhangiani S.N."/>
            <person name="Agravi P."/>
            <person name="Goodspeed R."/>
            <person name="Gross S."/>
            <person name="Mandapat C."/>
            <person name="Jackson L."/>
            <person name="Mathew T."/>
            <person name="Pu L."/>
            <person name="Thornton R."/>
            <person name="Saada N."/>
            <person name="Wilczek-Boney K.B."/>
            <person name="Lee S."/>
            <person name="Kovar C."/>
            <person name="Wu Y."/>
            <person name="Scherer S.E."/>
            <person name="Worley K.C."/>
            <person name="Muzny D.M."/>
            <person name="Gibbs R."/>
        </authorList>
    </citation>
    <scope>NUCLEOTIDE SEQUENCE</scope>
    <source>
        <strain evidence="5">Brora</strain>
    </source>
</reference>
<dbReference type="GO" id="GO:0031011">
    <property type="term" value="C:Ino80 complex"/>
    <property type="evidence" value="ECO:0007669"/>
    <property type="project" value="InterPro"/>
</dbReference>
<feature type="domain" description="INO80 complex subunit E N-terminal" evidence="3">
    <location>
        <begin position="13"/>
        <end position="55"/>
    </location>
</feature>
<feature type="compositionally biased region" description="Acidic residues" evidence="2">
    <location>
        <begin position="210"/>
        <end position="222"/>
    </location>
</feature>
<dbReference type="PANTHER" id="PTHR21812:SF1">
    <property type="entry name" value="INO80 COMPLEX SUBUNIT E"/>
    <property type="match status" value="1"/>
</dbReference>
<evidence type="ECO:0000256" key="2">
    <source>
        <dbReference type="SAM" id="MobiDB-lite"/>
    </source>
</evidence>
<keyword evidence="1" id="KW-0175">Coiled coil</keyword>
<feature type="coiled-coil region" evidence="1">
    <location>
        <begin position="4"/>
        <end position="38"/>
    </location>
</feature>
<proteinExistence type="predicted"/>
<evidence type="ECO:0000256" key="1">
    <source>
        <dbReference type="SAM" id="Coils"/>
    </source>
</evidence>
<dbReference type="OMA" id="PNEMFSQ"/>
<evidence type="ECO:0000313" key="4">
    <source>
        <dbReference type="EnsemblMetazoa" id="SMAR009252-PA"/>
    </source>
</evidence>
<dbReference type="Pfam" id="PF24237">
    <property type="entry name" value="INO80E"/>
    <property type="match status" value="1"/>
</dbReference>
<dbReference type="PhylomeDB" id="T1J6I1"/>